<sequence length="176" mass="20454">MSMSTTLRFELNTGNNMKDAFLKQQERIQKDEMMAERENIVRLEKNTNLRAEWNENLEKVSWNKRIQNENKKIQDEVRLAAKAAIAVRRKALQQLIQKEIDMYEQELSLLVQCTNSQHSVNNDCMPQWEQLLTTYLPPSPFPIFPKLCNILNTAPSTHKSPYSSIEVSRPLPPEGP</sequence>
<organism evidence="2 3">
    <name type="scientific">Magallana gigas</name>
    <name type="common">Pacific oyster</name>
    <name type="synonym">Crassostrea gigas</name>
    <dbReference type="NCBI Taxonomy" id="29159"/>
    <lineage>
        <taxon>Eukaryota</taxon>
        <taxon>Metazoa</taxon>
        <taxon>Spiralia</taxon>
        <taxon>Lophotrochozoa</taxon>
        <taxon>Mollusca</taxon>
        <taxon>Bivalvia</taxon>
        <taxon>Autobranchia</taxon>
        <taxon>Pteriomorphia</taxon>
        <taxon>Ostreida</taxon>
        <taxon>Ostreoidea</taxon>
        <taxon>Ostreidae</taxon>
        <taxon>Magallana</taxon>
    </lineage>
</organism>
<name>A0A8W8HRP4_MAGGI</name>
<dbReference type="InterPro" id="IPR029375">
    <property type="entry name" value="CFAP141"/>
</dbReference>
<accession>A0A8W8HRP4</accession>
<feature type="region of interest" description="Disordered" evidence="1">
    <location>
        <begin position="157"/>
        <end position="176"/>
    </location>
</feature>
<dbReference type="Pfam" id="PF15104">
    <property type="entry name" value="CFAP141"/>
    <property type="match status" value="1"/>
</dbReference>
<evidence type="ECO:0000313" key="2">
    <source>
        <dbReference type="EnsemblMetazoa" id="G10752.1:cds"/>
    </source>
</evidence>
<dbReference type="PANTHER" id="PTHR35818">
    <property type="entry name" value="C1ORF189"/>
    <property type="match status" value="1"/>
</dbReference>
<dbReference type="Proteomes" id="UP000005408">
    <property type="component" value="Unassembled WGS sequence"/>
</dbReference>
<dbReference type="AlphaFoldDB" id="A0A8W8HRP4"/>
<protein>
    <submittedName>
        <fullName evidence="2">Uncharacterized protein</fullName>
    </submittedName>
</protein>
<reference evidence="2" key="1">
    <citation type="submission" date="2022-08" db="UniProtKB">
        <authorList>
            <consortium name="EnsemblMetazoa"/>
        </authorList>
    </citation>
    <scope>IDENTIFICATION</scope>
    <source>
        <strain evidence="2">05x7-T-G4-1.051#20</strain>
    </source>
</reference>
<dbReference type="PANTHER" id="PTHR35818:SF1">
    <property type="entry name" value="CILIA- AND FLAGELLA-ASSOCIATED PROTEIN 141"/>
    <property type="match status" value="1"/>
</dbReference>
<dbReference type="EnsemblMetazoa" id="G10752.1">
    <property type="protein sequence ID" value="G10752.1:cds"/>
    <property type="gene ID" value="G10752"/>
</dbReference>
<evidence type="ECO:0000256" key="1">
    <source>
        <dbReference type="SAM" id="MobiDB-lite"/>
    </source>
</evidence>
<evidence type="ECO:0000313" key="3">
    <source>
        <dbReference type="Proteomes" id="UP000005408"/>
    </source>
</evidence>
<keyword evidence="3" id="KW-1185">Reference proteome</keyword>
<feature type="compositionally biased region" description="Polar residues" evidence="1">
    <location>
        <begin position="157"/>
        <end position="166"/>
    </location>
</feature>
<proteinExistence type="predicted"/>